<proteinExistence type="predicted"/>
<comment type="caution">
    <text evidence="1">The sequence shown here is derived from an EMBL/GenBank/DDBJ whole genome shotgun (WGS) entry which is preliminary data.</text>
</comment>
<dbReference type="Proteomes" id="UP000198462">
    <property type="component" value="Unassembled WGS sequence"/>
</dbReference>
<name>A0A219B9C0_9SPHN</name>
<keyword evidence="2" id="KW-1185">Reference proteome</keyword>
<dbReference type="OrthoDB" id="9891901at2"/>
<dbReference type="AlphaFoldDB" id="A0A219B9C0"/>
<organism evidence="1 2">
    <name type="scientific">Pacificimonas flava</name>
    <dbReference type="NCBI Taxonomy" id="1234595"/>
    <lineage>
        <taxon>Bacteria</taxon>
        <taxon>Pseudomonadati</taxon>
        <taxon>Pseudomonadota</taxon>
        <taxon>Alphaproteobacteria</taxon>
        <taxon>Sphingomonadales</taxon>
        <taxon>Sphingosinicellaceae</taxon>
        <taxon>Pacificimonas</taxon>
    </lineage>
</organism>
<evidence type="ECO:0000313" key="1">
    <source>
        <dbReference type="EMBL" id="OWV34419.1"/>
    </source>
</evidence>
<dbReference type="EMBL" id="NFZT01000001">
    <property type="protein sequence ID" value="OWV34419.1"/>
    <property type="molecule type" value="Genomic_DNA"/>
</dbReference>
<dbReference type="RefSeq" id="WP_088713119.1">
    <property type="nucleotide sequence ID" value="NZ_NFZT01000001.1"/>
</dbReference>
<evidence type="ECO:0000313" key="2">
    <source>
        <dbReference type="Proteomes" id="UP000198462"/>
    </source>
</evidence>
<accession>A0A219B9C0</accession>
<protein>
    <submittedName>
        <fullName evidence="1">Uncharacterized protein</fullName>
    </submittedName>
</protein>
<sequence>MSEMTPVAIEGALTCDYAGETAVGLLDALIDSMTMMRPGRDAARLATELHRLADGAAFVAQELETLMAGNAADAAARLSEQSDTLPSLAAN</sequence>
<gene>
    <name evidence="1" type="ORF">B5C34_13760</name>
</gene>
<reference evidence="2" key="1">
    <citation type="submission" date="2017-05" db="EMBL/GenBank/DDBJ databases">
        <authorList>
            <person name="Lin X."/>
        </authorList>
    </citation>
    <scope>NUCLEOTIDE SEQUENCE [LARGE SCALE GENOMIC DNA]</scope>
    <source>
        <strain evidence="2">JLT2012</strain>
    </source>
</reference>